<dbReference type="Gene3D" id="3.40.50.300">
    <property type="entry name" value="P-loop containing nucleotide triphosphate hydrolases"/>
    <property type="match status" value="1"/>
</dbReference>
<accession>A0A521EHT2</accession>
<dbReference type="SUPFAM" id="SSF90123">
    <property type="entry name" value="ABC transporter transmembrane region"/>
    <property type="match status" value="1"/>
</dbReference>
<dbReference type="GO" id="GO:0005524">
    <property type="term" value="F:ATP binding"/>
    <property type="evidence" value="ECO:0007669"/>
    <property type="project" value="UniProtKB-KW"/>
</dbReference>
<keyword evidence="7 8" id="KW-0472">Membrane</keyword>
<dbReference type="InterPro" id="IPR005898">
    <property type="entry name" value="Cyc_pep_transpt_SyrD/YojI"/>
</dbReference>
<protein>
    <submittedName>
        <fullName evidence="11">Putative ATP-binding cassette transporter/putative ATP-binding cassette transporter</fullName>
    </submittedName>
</protein>
<dbReference type="AlphaFoldDB" id="A0A521EHT2"/>
<keyword evidence="2" id="KW-0813">Transport</keyword>
<dbReference type="InterPro" id="IPR050095">
    <property type="entry name" value="ECF_ABC_transporter_ATP-bd"/>
</dbReference>
<dbReference type="SMART" id="SM00382">
    <property type="entry name" value="AAA"/>
    <property type="match status" value="1"/>
</dbReference>
<dbReference type="PROSITE" id="PS50929">
    <property type="entry name" value="ABC_TM1F"/>
    <property type="match status" value="1"/>
</dbReference>
<dbReference type="PROSITE" id="PS50893">
    <property type="entry name" value="ABC_TRANSPORTER_2"/>
    <property type="match status" value="1"/>
</dbReference>
<dbReference type="InterPro" id="IPR003439">
    <property type="entry name" value="ABC_transporter-like_ATP-bd"/>
</dbReference>
<dbReference type="GO" id="GO:0015833">
    <property type="term" value="P:peptide transport"/>
    <property type="evidence" value="ECO:0007669"/>
    <property type="project" value="InterPro"/>
</dbReference>
<dbReference type="NCBIfam" id="TIGR01194">
    <property type="entry name" value="cyc_pep_trnsptr"/>
    <property type="match status" value="1"/>
</dbReference>
<keyword evidence="5 11" id="KW-0067">ATP-binding</keyword>
<evidence type="ECO:0000256" key="1">
    <source>
        <dbReference type="ARBA" id="ARBA00004651"/>
    </source>
</evidence>
<feature type="domain" description="ABC transmembrane type-1" evidence="10">
    <location>
        <begin position="16"/>
        <end position="292"/>
    </location>
</feature>
<evidence type="ECO:0000256" key="2">
    <source>
        <dbReference type="ARBA" id="ARBA00022448"/>
    </source>
</evidence>
<keyword evidence="12" id="KW-1185">Reference proteome</keyword>
<keyword evidence="3 8" id="KW-0812">Transmembrane</keyword>
<dbReference type="PANTHER" id="PTHR43553">
    <property type="entry name" value="HEAVY METAL TRANSPORTER"/>
    <property type="match status" value="1"/>
</dbReference>
<organism evidence="11 12">
    <name type="scientific">Chryseobacterium rhizoplanae</name>
    <dbReference type="NCBI Taxonomy" id="1609531"/>
    <lineage>
        <taxon>Bacteria</taxon>
        <taxon>Pseudomonadati</taxon>
        <taxon>Bacteroidota</taxon>
        <taxon>Flavobacteriia</taxon>
        <taxon>Flavobacteriales</taxon>
        <taxon>Weeksellaceae</taxon>
        <taxon>Chryseobacterium group</taxon>
        <taxon>Chryseobacterium</taxon>
    </lineage>
</organism>
<dbReference type="Gene3D" id="1.20.1560.10">
    <property type="entry name" value="ABC transporter type 1, transmembrane domain"/>
    <property type="match status" value="1"/>
</dbReference>
<dbReference type="InterPro" id="IPR011527">
    <property type="entry name" value="ABC1_TM_dom"/>
</dbReference>
<evidence type="ECO:0000313" key="12">
    <source>
        <dbReference type="Proteomes" id="UP000316916"/>
    </source>
</evidence>
<keyword evidence="6 8" id="KW-1133">Transmembrane helix</keyword>
<dbReference type="InterPro" id="IPR027417">
    <property type="entry name" value="P-loop_NTPase"/>
</dbReference>
<dbReference type="CDD" id="cd03228">
    <property type="entry name" value="ABCC_MRP_Like"/>
    <property type="match status" value="1"/>
</dbReference>
<feature type="transmembrane region" description="Helical" evidence="8">
    <location>
        <begin position="12"/>
        <end position="36"/>
    </location>
</feature>
<dbReference type="InterPro" id="IPR036640">
    <property type="entry name" value="ABC1_TM_sf"/>
</dbReference>
<dbReference type="SUPFAM" id="SSF52540">
    <property type="entry name" value="P-loop containing nucleoside triphosphate hydrolases"/>
    <property type="match status" value="1"/>
</dbReference>
<reference evidence="11 12" key="1">
    <citation type="submission" date="2017-05" db="EMBL/GenBank/DDBJ databases">
        <authorList>
            <person name="Varghese N."/>
            <person name="Submissions S."/>
        </authorList>
    </citation>
    <scope>NUCLEOTIDE SEQUENCE [LARGE SCALE GENOMIC DNA]</scope>
    <source>
        <strain evidence="11 12">DSM 29371</strain>
    </source>
</reference>
<evidence type="ECO:0000259" key="9">
    <source>
        <dbReference type="PROSITE" id="PS50893"/>
    </source>
</evidence>
<sequence>MFILKIFQNRSKLFYLALLLLGIINSLTSTVLLMFIQSALQQKPFPILPGYGWATFTGSLVIAIVSTKIFQTYIVKLTQEILYDYELNVLEKLRFTSYFDFQNLGSQRIYTAINDVRVLAMVPEVLVVMINSSILVFCALGYMFWISPVGGASMLSLMICLLVFYMFRNNVIKNNLNKVRDLQDTYHKYLLDLLNGFKEVKMSISRNENLFNKYLKANRVEARAIGQKTAIRYLDNELIGRYSWYIALGVVLFVLPTLLNMNAMEYSPFIIVVLFLMGPLSLLVGILSHLNNIKVAITRIEKVEADINVKSNSVLGHGDLTEINKNFDELIFDEVTYKYFDELKKSTFIVGPINLTIKKGEVIFITGGNGSGKSTFINLLTGLYKVTSGAIYLNGTHITPQLQANYRNQFAAIFTNNYLFEENYNDFELHTGNEDLMAYTEIMRLKGILKIDDLGKKISNGLSKGQSKRLALIYALMEQRQIFVLDEWAAEQDPIFRAYFYEKILVDLKNMGKTVIAVTHDDHYFQHCDRILKFDYGKIIEDKAVLKRREFLAH</sequence>
<dbReference type="Proteomes" id="UP000316916">
    <property type="component" value="Unassembled WGS sequence"/>
</dbReference>
<evidence type="ECO:0000256" key="6">
    <source>
        <dbReference type="ARBA" id="ARBA00022989"/>
    </source>
</evidence>
<gene>
    <name evidence="11" type="ORF">SAMN06265171_10882</name>
</gene>
<dbReference type="PANTHER" id="PTHR43553:SF11">
    <property type="entry name" value="ABC TRANSPORTER ATP-BINDING_PERMEASE PROTEIN YOJI"/>
    <property type="match status" value="1"/>
</dbReference>
<keyword evidence="4" id="KW-0547">Nucleotide-binding</keyword>
<evidence type="ECO:0000256" key="4">
    <source>
        <dbReference type="ARBA" id="ARBA00022741"/>
    </source>
</evidence>
<feature type="transmembrane region" description="Helical" evidence="8">
    <location>
        <begin position="269"/>
        <end position="290"/>
    </location>
</feature>
<evidence type="ECO:0000256" key="7">
    <source>
        <dbReference type="ARBA" id="ARBA00023136"/>
    </source>
</evidence>
<proteinExistence type="predicted"/>
<dbReference type="RefSeq" id="WP_142719002.1">
    <property type="nucleotide sequence ID" value="NZ_FXTC01000008.1"/>
</dbReference>
<dbReference type="EMBL" id="FXTC01000008">
    <property type="protein sequence ID" value="SMO83455.1"/>
    <property type="molecule type" value="Genomic_DNA"/>
</dbReference>
<dbReference type="GO" id="GO:1904680">
    <property type="term" value="F:peptide transmembrane transporter activity"/>
    <property type="evidence" value="ECO:0007669"/>
    <property type="project" value="InterPro"/>
</dbReference>
<feature type="transmembrane region" description="Helical" evidence="8">
    <location>
        <begin position="151"/>
        <end position="167"/>
    </location>
</feature>
<evidence type="ECO:0000313" key="11">
    <source>
        <dbReference type="EMBL" id="SMO83455.1"/>
    </source>
</evidence>
<dbReference type="Pfam" id="PF00005">
    <property type="entry name" value="ABC_tran"/>
    <property type="match status" value="1"/>
</dbReference>
<feature type="transmembrane region" description="Helical" evidence="8">
    <location>
        <begin position="48"/>
        <end position="70"/>
    </location>
</feature>
<evidence type="ECO:0000256" key="3">
    <source>
        <dbReference type="ARBA" id="ARBA00022692"/>
    </source>
</evidence>
<dbReference type="GO" id="GO:0043190">
    <property type="term" value="C:ATP-binding cassette (ABC) transporter complex"/>
    <property type="evidence" value="ECO:0007669"/>
    <property type="project" value="TreeGrafter"/>
</dbReference>
<dbReference type="InterPro" id="IPR003593">
    <property type="entry name" value="AAA+_ATPase"/>
</dbReference>
<feature type="domain" description="ABC transporter" evidence="9">
    <location>
        <begin position="330"/>
        <end position="552"/>
    </location>
</feature>
<evidence type="ECO:0000256" key="5">
    <source>
        <dbReference type="ARBA" id="ARBA00022840"/>
    </source>
</evidence>
<feature type="transmembrane region" description="Helical" evidence="8">
    <location>
        <begin position="242"/>
        <end position="263"/>
    </location>
</feature>
<feature type="transmembrane region" description="Helical" evidence="8">
    <location>
        <begin position="125"/>
        <end position="145"/>
    </location>
</feature>
<evidence type="ECO:0000259" key="10">
    <source>
        <dbReference type="PROSITE" id="PS50929"/>
    </source>
</evidence>
<dbReference type="GO" id="GO:0016887">
    <property type="term" value="F:ATP hydrolysis activity"/>
    <property type="evidence" value="ECO:0007669"/>
    <property type="project" value="InterPro"/>
</dbReference>
<evidence type="ECO:0000256" key="8">
    <source>
        <dbReference type="SAM" id="Phobius"/>
    </source>
</evidence>
<comment type="subcellular location">
    <subcellularLocation>
        <location evidence="1">Cell membrane</location>
        <topology evidence="1">Multi-pass membrane protein</topology>
    </subcellularLocation>
</comment>
<dbReference type="GO" id="GO:0140359">
    <property type="term" value="F:ABC-type transporter activity"/>
    <property type="evidence" value="ECO:0007669"/>
    <property type="project" value="InterPro"/>
</dbReference>
<name>A0A521EHT2_9FLAO</name>